<dbReference type="PANTHER" id="PTHR19143">
    <property type="entry name" value="FIBRINOGEN/TENASCIN/ANGIOPOEITIN"/>
    <property type="match status" value="1"/>
</dbReference>
<sequence length="108" mass="12516">MSTDGGGWTVFQRRVNGKESFWNRSWNDFKNGFSTTNMSLQNSNFWLGNELLHQLTAKDPNVTLMVEMNGDRTPGAIQPNAYWWNQYTMFQASAKILKLSLNFLKFLN</sequence>
<dbReference type="Gene3D" id="3.90.215.10">
    <property type="entry name" value="Gamma Fibrinogen, chain A, domain 1"/>
    <property type="match status" value="1"/>
</dbReference>
<evidence type="ECO:0000313" key="4">
    <source>
        <dbReference type="WBParaSite" id="ACOC_0000253501-mRNA-1"/>
    </source>
</evidence>
<dbReference type="EMBL" id="UYYA01000528">
    <property type="protein sequence ID" value="VDM54121.1"/>
    <property type="molecule type" value="Genomic_DNA"/>
</dbReference>
<dbReference type="PANTHER" id="PTHR19143:SF327">
    <property type="entry name" value="FI21813P1-RELATED"/>
    <property type="match status" value="1"/>
</dbReference>
<dbReference type="InterPro" id="IPR014716">
    <property type="entry name" value="Fibrinogen_a/b/g_C_1"/>
</dbReference>
<dbReference type="OrthoDB" id="7972392at2759"/>
<dbReference type="WBParaSite" id="ACOC_0000253501-mRNA-1">
    <property type="protein sequence ID" value="ACOC_0000253501-mRNA-1"/>
    <property type="gene ID" value="ACOC_0000253501"/>
</dbReference>
<dbReference type="SMART" id="SM00186">
    <property type="entry name" value="FBG"/>
    <property type="match status" value="1"/>
</dbReference>
<reference evidence="4" key="1">
    <citation type="submission" date="2017-02" db="UniProtKB">
        <authorList>
            <consortium name="WormBaseParasite"/>
        </authorList>
    </citation>
    <scope>IDENTIFICATION</scope>
</reference>
<dbReference type="SUPFAM" id="SSF56496">
    <property type="entry name" value="Fibrinogen C-terminal domain-like"/>
    <property type="match status" value="1"/>
</dbReference>
<keyword evidence="3" id="KW-1185">Reference proteome</keyword>
<dbReference type="PROSITE" id="PS51406">
    <property type="entry name" value="FIBRINOGEN_C_2"/>
    <property type="match status" value="1"/>
</dbReference>
<protein>
    <submittedName>
        <fullName evidence="4">Fibrinogen C-terminal domain-containing protein</fullName>
    </submittedName>
</protein>
<organism evidence="4">
    <name type="scientific">Angiostrongylus costaricensis</name>
    <name type="common">Nematode worm</name>
    <dbReference type="NCBI Taxonomy" id="334426"/>
    <lineage>
        <taxon>Eukaryota</taxon>
        <taxon>Metazoa</taxon>
        <taxon>Ecdysozoa</taxon>
        <taxon>Nematoda</taxon>
        <taxon>Chromadorea</taxon>
        <taxon>Rhabditida</taxon>
        <taxon>Rhabditina</taxon>
        <taxon>Rhabditomorpha</taxon>
        <taxon>Strongyloidea</taxon>
        <taxon>Metastrongylidae</taxon>
        <taxon>Angiostrongylus</taxon>
    </lineage>
</organism>
<dbReference type="AlphaFoldDB" id="A0A0R3PEM1"/>
<dbReference type="GO" id="GO:0005615">
    <property type="term" value="C:extracellular space"/>
    <property type="evidence" value="ECO:0007669"/>
    <property type="project" value="TreeGrafter"/>
</dbReference>
<dbReference type="InterPro" id="IPR036056">
    <property type="entry name" value="Fibrinogen-like_C"/>
</dbReference>
<evidence type="ECO:0000313" key="2">
    <source>
        <dbReference type="EMBL" id="VDM54121.1"/>
    </source>
</evidence>
<name>A0A0R3PEM1_ANGCS</name>
<dbReference type="Proteomes" id="UP000267027">
    <property type="component" value="Unassembled WGS sequence"/>
</dbReference>
<feature type="domain" description="Fibrinogen C-terminal" evidence="1">
    <location>
        <begin position="1"/>
        <end position="68"/>
    </location>
</feature>
<dbReference type="Pfam" id="PF00147">
    <property type="entry name" value="Fibrinogen_C"/>
    <property type="match status" value="1"/>
</dbReference>
<dbReference type="InterPro" id="IPR002181">
    <property type="entry name" value="Fibrinogen_a/b/g_C_dom"/>
</dbReference>
<evidence type="ECO:0000259" key="1">
    <source>
        <dbReference type="PROSITE" id="PS51406"/>
    </source>
</evidence>
<proteinExistence type="predicted"/>
<evidence type="ECO:0000313" key="3">
    <source>
        <dbReference type="Proteomes" id="UP000267027"/>
    </source>
</evidence>
<dbReference type="InterPro" id="IPR050373">
    <property type="entry name" value="Fibrinogen_C-term_domain"/>
</dbReference>
<gene>
    <name evidence="2" type="ORF">ACOC_LOCUS2536</name>
</gene>
<dbReference type="OMA" id="MFQASAK"/>
<accession>A0A0R3PEM1</accession>
<reference evidence="2 3" key="2">
    <citation type="submission" date="2018-11" db="EMBL/GenBank/DDBJ databases">
        <authorList>
            <consortium name="Pathogen Informatics"/>
        </authorList>
    </citation>
    <scope>NUCLEOTIDE SEQUENCE [LARGE SCALE GENOMIC DNA]</scope>
    <source>
        <strain evidence="2 3">Costa Rica</strain>
    </source>
</reference>
<dbReference type="STRING" id="334426.A0A0R3PEM1"/>